<dbReference type="Proteomes" id="UP000772434">
    <property type="component" value="Unassembled WGS sequence"/>
</dbReference>
<gene>
    <name evidence="2" type="ORF">BDP27DRAFT_153111</name>
</gene>
<evidence type="ECO:0000313" key="2">
    <source>
        <dbReference type="EMBL" id="KAF9064589.1"/>
    </source>
</evidence>
<reference evidence="2" key="1">
    <citation type="submission" date="2020-11" db="EMBL/GenBank/DDBJ databases">
        <authorList>
            <consortium name="DOE Joint Genome Institute"/>
            <person name="Ahrendt S."/>
            <person name="Riley R."/>
            <person name="Andreopoulos W."/>
            <person name="Labutti K."/>
            <person name="Pangilinan J."/>
            <person name="Ruiz-Duenas F.J."/>
            <person name="Barrasa J.M."/>
            <person name="Sanchez-Garcia M."/>
            <person name="Camarero S."/>
            <person name="Miyauchi S."/>
            <person name="Serrano A."/>
            <person name="Linde D."/>
            <person name="Babiker R."/>
            <person name="Drula E."/>
            <person name="Ayuso-Fernandez I."/>
            <person name="Pacheco R."/>
            <person name="Padilla G."/>
            <person name="Ferreira P."/>
            <person name="Barriuso J."/>
            <person name="Kellner H."/>
            <person name="Castanera R."/>
            <person name="Alfaro M."/>
            <person name="Ramirez L."/>
            <person name="Pisabarro A.G."/>
            <person name="Kuo A."/>
            <person name="Tritt A."/>
            <person name="Lipzen A."/>
            <person name="He G."/>
            <person name="Yan M."/>
            <person name="Ng V."/>
            <person name="Cullen D."/>
            <person name="Martin F."/>
            <person name="Rosso M.-N."/>
            <person name="Henrissat B."/>
            <person name="Hibbett D."/>
            <person name="Martinez A.T."/>
            <person name="Grigoriev I.V."/>
        </authorList>
    </citation>
    <scope>NUCLEOTIDE SEQUENCE</scope>
    <source>
        <strain evidence="2">AH 40177</strain>
    </source>
</reference>
<dbReference type="SUPFAM" id="SSF57850">
    <property type="entry name" value="RING/U-box"/>
    <property type="match status" value="1"/>
</dbReference>
<accession>A0A9P5PFB7</accession>
<proteinExistence type="predicted"/>
<evidence type="ECO:0000313" key="3">
    <source>
        <dbReference type="Proteomes" id="UP000772434"/>
    </source>
</evidence>
<organism evidence="2 3">
    <name type="scientific">Rhodocollybia butyracea</name>
    <dbReference type="NCBI Taxonomy" id="206335"/>
    <lineage>
        <taxon>Eukaryota</taxon>
        <taxon>Fungi</taxon>
        <taxon>Dikarya</taxon>
        <taxon>Basidiomycota</taxon>
        <taxon>Agaricomycotina</taxon>
        <taxon>Agaricomycetes</taxon>
        <taxon>Agaricomycetidae</taxon>
        <taxon>Agaricales</taxon>
        <taxon>Marasmiineae</taxon>
        <taxon>Omphalotaceae</taxon>
        <taxon>Rhodocollybia</taxon>
    </lineage>
</organism>
<evidence type="ECO:0000256" key="1">
    <source>
        <dbReference type="SAM" id="MobiDB-lite"/>
    </source>
</evidence>
<protein>
    <submittedName>
        <fullName evidence="2">Uncharacterized protein</fullName>
    </submittedName>
</protein>
<feature type="region of interest" description="Disordered" evidence="1">
    <location>
        <begin position="1"/>
        <end position="28"/>
    </location>
</feature>
<keyword evidence="3" id="KW-1185">Reference proteome</keyword>
<dbReference type="EMBL" id="JADNRY010000120">
    <property type="protein sequence ID" value="KAF9064589.1"/>
    <property type="molecule type" value="Genomic_DNA"/>
</dbReference>
<name>A0A9P5PFB7_9AGAR</name>
<sequence>MSDQTQSQNRSAKPTVPTSMGAAGKRKSSKLAKISHSSIISLAQNADGLPSAALDLVKSEASNFVENSKFLISALNEVAKIHPFVQGTTVSIFTIVLTLELNRQENDLKVVALNGSMCEMMSTLTILKQIPETEAEASSEEQSIGNRLRQRMDSINDAIQECGKLCDSYRKRNIAIRFLSSGKWQIKFSEITQKFAELQLGIQLDLQLYTSVGIVSANQNLATVKMNIDKLTAMIFEHLRTSEERELAAFIAGVPGGKQEVVKKKDLLDTALRKVAGRDGKRRALPDEKRQWTAKDIEEDIDQILMGNRDFDLKFEAMKAQLEEVRDTVKHESDRVIDAVLSGPHDRIIDKDIHQVWKDMGWKRSVKARHLVLALHDHFQEKSITALQTISKIANENNPDTSSDKVKEIVQVADRASHAASTEDWALEFMSVYRVQFLIEAMDKDVSSFITIAEVNDFTAERPQNWSLPHWIAYWTIGFELTQQWYFRRIRKVFVEIQRAASSILPTNRLIVSEYVNDWPFDFATDLLVGLHNVNSFDDVDWEYDTLFSRFKDYVVEDENRIDNILCTLNYTVDDEGTLLIIAGAARLEKFLLPVLYLILRRSLEIIQQASSMILHEQAFTSTSVSLAVLQNATWRRIESLEDLMSLQTTNAKETLQKYFYGMYSCVRDWAVVNDTWLRDEAKDDIFVDEFASSTVPSDTVPANHLGNIVFREPQVEELDQAVAILQADEDGSVASPIEGPKASLVDNWYGSYTYNDIDQLDGLVSFHVSECSGQAGDVLLGSGADMYGGFSVHGKVGKDESRISFVKEYEILQYGDKVAWLYEGNLNKDRDEITGTWGPHEPVIEEPATLGTFFLRRRSVDYILCSPPDADFEENRYRALWKLATIYAIRVANSHLLRWNTIHKNRQMRQHWIDMMQRHEFGDPLSAAEEAERADILRQVHPETLKLWRAISVFKRRREISHRSIECSNCHKQLTHTTRLICIKCWKDEVDWTIDLCPPCIVKSFTRTMDNKTHLSDHSLVQLRTICLRSYIPPLLKAAQSILESTETKLTSAEIVDSGAACQTSSPGLIIDGAPAMCMICEEHLDRPFWCCLTCPDHGFLCWDCNFRVESEQPWLLERTPYPETYHDSEDKIHSWAHTLVLIPRLPTVTAENFLSVERQLVALTAKLDEQAQRGEARFEQFASEMSDRMERLEKLLSRIVQ</sequence>
<dbReference type="OrthoDB" id="2122982at2759"/>
<comment type="caution">
    <text evidence="2">The sequence shown here is derived from an EMBL/GenBank/DDBJ whole genome shotgun (WGS) entry which is preliminary data.</text>
</comment>
<dbReference type="AlphaFoldDB" id="A0A9P5PFB7"/>
<feature type="compositionally biased region" description="Polar residues" evidence="1">
    <location>
        <begin position="1"/>
        <end position="18"/>
    </location>
</feature>